<keyword evidence="4" id="KW-1185">Reference proteome</keyword>
<evidence type="ECO:0000256" key="1">
    <source>
        <dbReference type="SAM" id="MobiDB-lite"/>
    </source>
</evidence>
<organism evidence="3 4">
    <name type="scientific">Falsiroseomonas frigidaquae</name>
    <dbReference type="NCBI Taxonomy" id="487318"/>
    <lineage>
        <taxon>Bacteria</taxon>
        <taxon>Pseudomonadati</taxon>
        <taxon>Pseudomonadota</taxon>
        <taxon>Alphaproteobacteria</taxon>
        <taxon>Acetobacterales</taxon>
        <taxon>Roseomonadaceae</taxon>
        <taxon>Falsiroseomonas</taxon>
    </lineage>
</organism>
<feature type="transmembrane region" description="Helical" evidence="2">
    <location>
        <begin position="36"/>
        <end position="64"/>
    </location>
</feature>
<keyword evidence="2" id="KW-0812">Transmembrane</keyword>
<keyword evidence="2" id="KW-0472">Membrane</keyword>
<feature type="region of interest" description="Disordered" evidence="1">
    <location>
        <begin position="88"/>
        <end position="121"/>
    </location>
</feature>
<sequence length="121" mass="12685">MAIYYLPQPRMPVVTAAAPAAATALSAGSGFTTVEFVTIILTAATVVLAGLAIVLALAGVFGYVQMKNSAEVTAERVTKEYLRDRLPRMVEETARQTGAEPGDGDDFMKAATEGGSDDDRS</sequence>
<comment type="caution">
    <text evidence="3">The sequence shown here is derived from an EMBL/GenBank/DDBJ whole genome shotgun (WGS) entry which is preliminary data.</text>
</comment>
<dbReference type="RefSeq" id="WP_168046805.1">
    <property type="nucleotide sequence ID" value="NZ_JAATJR010000001.1"/>
</dbReference>
<protein>
    <submittedName>
        <fullName evidence="3">Uncharacterized protein</fullName>
    </submittedName>
</protein>
<proteinExistence type="predicted"/>
<name>A0ABX1ESN9_9PROT</name>
<dbReference type="Proteomes" id="UP000765160">
    <property type="component" value="Unassembled WGS sequence"/>
</dbReference>
<gene>
    <name evidence="3" type="ORF">HB662_02555</name>
</gene>
<evidence type="ECO:0000256" key="2">
    <source>
        <dbReference type="SAM" id="Phobius"/>
    </source>
</evidence>
<evidence type="ECO:0000313" key="3">
    <source>
        <dbReference type="EMBL" id="NKE43641.1"/>
    </source>
</evidence>
<reference evidence="3 4" key="1">
    <citation type="submission" date="2020-03" db="EMBL/GenBank/DDBJ databases">
        <title>Roseomonas selenitidurans sp. nov. isolated from soil.</title>
        <authorList>
            <person name="Liu H."/>
        </authorList>
    </citation>
    <scope>NUCLEOTIDE SEQUENCE [LARGE SCALE GENOMIC DNA]</scope>
    <source>
        <strain evidence="3 4">JCM 15073</strain>
    </source>
</reference>
<dbReference type="EMBL" id="JAAVTX010000001">
    <property type="protein sequence ID" value="NKE43641.1"/>
    <property type="molecule type" value="Genomic_DNA"/>
</dbReference>
<accession>A0ABX1ESN9</accession>
<evidence type="ECO:0000313" key="4">
    <source>
        <dbReference type="Proteomes" id="UP000765160"/>
    </source>
</evidence>
<keyword evidence="2" id="KW-1133">Transmembrane helix</keyword>